<dbReference type="GO" id="GO:0019346">
    <property type="term" value="P:transsulfuration"/>
    <property type="evidence" value="ECO:0007669"/>
    <property type="project" value="InterPro"/>
</dbReference>
<dbReference type="PANTHER" id="PTHR11808:SF15">
    <property type="entry name" value="CYSTATHIONINE GAMMA-LYASE"/>
    <property type="match status" value="1"/>
</dbReference>
<dbReference type="GO" id="GO:0004123">
    <property type="term" value="F:cystathionine gamma-lyase activity"/>
    <property type="evidence" value="ECO:0007669"/>
    <property type="project" value="TreeGrafter"/>
</dbReference>
<dbReference type="EMBL" id="FZNP01000019">
    <property type="protein sequence ID" value="SNS51006.1"/>
    <property type="molecule type" value="Genomic_DNA"/>
</dbReference>
<dbReference type="GO" id="GO:0030170">
    <property type="term" value="F:pyridoxal phosphate binding"/>
    <property type="evidence" value="ECO:0007669"/>
    <property type="project" value="InterPro"/>
</dbReference>
<dbReference type="PANTHER" id="PTHR11808">
    <property type="entry name" value="TRANS-SULFURATION ENZYME FAMILY MEMBER"/>
    <property type="match status" value="1"/>
</dbReference>
<dbReference type="InterPro" id="IPR000277">
    <property type="entry name" value="Cys/Met-Metab_PyrdxlP-dep_enz"/>
</dbReference>
<protein>
    <recommendedName>
        <fullName evidence="4">homocysteine desulfhydrase</fullName>
        <ecNumber evidence="4">4.4.1.2</ecNumber>
    </recommendedName>
    <alternativeName>
        <fullName evidence="5">Homocysteine desulfhydrase</fullName>
    </alternativeName>
</protein>
<dbReference type="EC" id="4.4.1.2" evidence="4"/>
<sequence length="372" mass="39945">MRFDTRLVHLGQEPDGVTGDVVPPVHVAATFERRVQDPLRYFYSRGENPTREALERCLAGLEDARFALAFGSGQAAGTTALSLLRAGRRLIASDDVYGGTRSLFALLGRYGVTVDHVDLTDPPALDAALGDDVDMVWVEAPTNPLLKVADLSVVCERARRIGARVVVDNTLAGPALQQPLRFGADITLYSTTKSIAGHSDVIGGALVYDDEELHRELSSHRTTTGSVPGGFDCFLVHRGLKTLSLRAARQVGNAEAIAAALRGCERVGAVHYPGLPEHPQHEVAARQMSAPGSILSFEYLGDPEKLLDRVRLYACAVSLGGVRSLIECPAMMTHASVPREIRGPLGISDNLIRVSAGIEDPADLVRDLMDAL</sequence>
<dbReference type="GO" id="GO:0005737">
    <property type="term" value="C:cytoplasm"/>
    <property type="evidence" value="ECO:0007669"/>
    <property type="project" value="TreeGrafter"/>
</dbReference>
<keyword evidence="3 8" id="KW-0663">Pyridoxal phosphate</keyword>
<dbReference type="AlphaFoldDB" id="A0A239F250"/>
<dbReference type="GO" id="GO:0018826">
    <property type="term" value="F:methionine gamma-lyase activity"/>
    <property type="evidence" value="ECO:0007669"/>
    <property type="project" value="UniProtKB-EC"/>
</dbReference>
<evidence type="ECO:0000256" key="1">
    <source>
        <dbReference type="ARBA" id="ARBA00001933"/>
    </source>
</evidence>
<evidence type="ECO:0000313" key="10">
    <source>
        <dbReference type="EMBL" id="SNS51006.1"/>
    </source>
</evidence>
<organism evidence="10 11">
    <name type="scientific">Actinomadura mexicana</name>
    <dbReference type="NCBI Taxonomy" id="134959"/>
    <lineage>
        <taxon>Bacteria</taxon>
        <taxon>Bacillati</taxon>
        <taxon>Actinomycetota</taxon>
        <taxon>Actinomycetes</taxon>
        <taxon>Streptosporangiales</taxon>
        <taxon>Thermomonosporaceae</taxon>
        <taxon>Actinomadura</taxon>
    </lineage>
</organism>
<dbReference type="RefSeq" id="WP_089316049.1">
    <property type="nucleotide sequence ID" value="NZ_FZNP01000019.1"/>
</dbReference>
<dbReference type="SUPFAM" id="SSF53383">
    <property type="entry name" value="PLP-dependent transferases"/>
    <property type="match status" value="1"/>
</dbReference>
<dbReference type="Proteomes" id="UP000198420">
    <property type="component" value="Unassembled WGS sequence"/>
</dbReference>
<reference evidence="11" key="1">
    <citation type="submission" date="2017-06" db="EMBL/GenBank/DDBJ databases">
        <authorList>
            <person name="Varghese N."/>
            <person name="Submissions S."/>
        </authorList>
    </citation>
    <scope>NUCLEOTIDE SEQUENCE [LARGE SCALE GENOMIC DNA]</scope>
    <source>
        <strain evidence="11">DSM 44485</strain>
    </source>
</reference>
<dbReference type="CDD" id="cd00614">
    <property type="entry name" value="CGS_like"/>
    <property type="match status" value="1"/>
</dbReference>
<evidence type="ECO:0000256" key="2">
    <source>
        <dbReference type="ARBA" id="ARBA00009077"/>
    </source>
</evidence>
<dbReference type="InterPro" id="IPR015424">
    <property type="entry name" value="PyrdxlP-dep_Trfase"/>
</dbReference>
<proteinExistence type="inferred from homology"/>
<evidence type="ECO:0000256" key="4">
    <source>
        <dbReference type="ARBA" id="ARBA00047175"/>
    </source>
</evidence>
<dbReference type="FunFam" id="3.40.640.10:FF:000046">
    <property type="entry name" value="Cystathionine gamma-lyase"/>
    <property type="match status" value="1"/>
</dbReference>
<dbReference type="GO" id="GO:0019343">
    <property type="term" value="P:cysteine biosynthetic process via cystathionine"/>
    <property type="evidence" value="ECO:0007669"/>
    <property type="project" value="TreeGrafter"/>
</dbReference>
<dbReference type="OrthoDB" id="4966611at2"/>
<evidence type="ECO:0000256" key="9">
    <source>
        <dbReference type="RuleBase" id="RU362118"/>
    </source>
</evidence>
<gene>
    <name evidence="10" type="ORF">SAMN06265355_11961</name>
</gene>
<dbReference type="InterPro" id="IPR015422">
    <property type="entry name" value="PyrdxlP-dep_Trfase_small"/>
</dbReference>
<accession>A0A239F250</accession>
<evidence type="ECO:0000256" key="8">
    <source>
        <dbReference type="PIRSR" id="PIRSR001434-2"/>
    </source>
</evidence>
<comment type="catalytic activity">
    <reaction evidence="7">
        <text>L-methionine + H2O = methanethiol + 2-oxobutanoate + NH4(+)</text>
        <dbReference type="Rhea" id="RHEA:23800"/>
        <dbReference type="ChEBI" id="CHEBI:15377"/>
        <dbReference type="ChEBI" id="CHEBI:16007"/>
        <dbReference type="ChEBI" id="CHEBI:16763"/>
        <dbReference type="ChEBI" id="CHEBI:28938"/>
        <dbReference type="ChEBI" id="CHEBI:57844"/>
        <dbReference type="EC" id="4.4.1.11"/>
    </reaction>
    <physiologicalReaction direction="left-to-right" evidence="7">
        <dbReference type="Rhea" id="RHEA:23801"/>
    </physiologicalReaction>
</comment>
<evidence type="ECO:0000313" key="11">
    <source>
        <dbReference type="Proteomes" id="UP000198420"/>
    </source>
</evidence>
<dbReference type="Gene3D" id="3.90.1150.10">
    <property type="entry name" value="Aspartate Aminotransferase, domain 1"/>
    <property type="match status" value="1"/>
</dbReference>
<name>A0A239F250_9ACTN</name>
<dbReference type="Pfam" id="PF01053">
    <property type="entry name" value="Cys_Met_Meta_PP"/>
    <property type="match status" value="1"/>
</dbReference>
<dbReference type="Gene3D" id="3.40.640.10">
    <property type="entry name" value="Type I PLP-dependent aspartate aminotransferase-like (Major domain)"/>
    <property type="match status" value="1"/>
</dbReference>
<comment type="catalytic activity">
    <reaction evidence="6">
        <text>L-homocysteine + H2O = 2-oxobutanoate + hydrogen sulfide + NH4(+) + H(+)</text>
        <dbReference type="Rhea" id="RHEA:14501"/>
        <dbReference type="ChEBI" id="CHEBI:15377"/>
        <dbReference type="ChEBI" id="CHEBI:15378"/>
        <dbReference type="ChEBI" id="CHEBI:16763"/>
        <dbReference type="ChEBI" id="CHEBI:28938"/>
        <dbReference type="ChEBI" id="CHEBI:29919"/>
        <dbReference type="ChEBI" id="CHEBI:58199"/>
        <dbReference type="EC" id="4.4.1.2"/>
    </reaction>
    <physiologicalReaction direction="left-to-right" evidence="6">
        <dbReference type="Rhea" id="RHEA:14502"/>
    </physiologicalReaction>
</comment>
<evidence type="ECO:0000256" key="7">
    <source>
        <dbReference type="ARBA" id="ARBA00052699"/>
    </source>
</evidence>
<dbReference type="InterPro" id="IPR015421">
    <property type="entry name" value="PyrdxlP-dep_Trfase_major"/>
</dbReference>
<comment type="cofactor">
    <cofactor evidence="1 9">
        <name>pyridoxal 5'-phosphate</name>
        <dbReference type="ChEBI" id="CHEBI:597326"/>
    </cofactor>
</comment>
<keyword evidence="10" id="KW-0456">Lyase</keyword>
<dbReference type="PIRSF" id="PIRSF001434">
    <property type="entry name" value="CGS"/>
    <property type="match status" value="1"/>
</dbReference>
<dbReference type="GO" id="GO:0047982">
    <property type="term" value="F:homocysteine desulfhydrase activity"/>
    <property type="evidence" value="ECO:0007669"/>
    <property type="project" value="UniProtKB-EC"/>
</dbReference>
<keyword evidence="11" id="KW-1185">Reference proteome</keyword>
<evidence type="ECO:0000256" key="3">
    <source>
        <dbReference type="ARBA" id="ARBA00022898"/>
    </source>
</evidence>
<comment type="similarity">
    <text evidence="2 9">Belongs to the trans-sulfuration enzymes family.</text>
</comment>
<feature type="modified residue" description="N6-(pyridoxal phosphate)lysine" evidence="8">
    <location>
        <position position="193"/>
    </location>
</feature>
<evidence type="ECO:0000256" key="5">
    <source>
        <dbReference type="ARBA" id="ARBA00047199"/>
    </source>
</evidence>
<evidence type="ECO:0000256" key="6">
    <source>
        <dbReference type="ARBA" id="ARBA00048780"/>
    </source>
</evidence>